<sequence length="125" mass="13970">VVGSRLSSRIRFAMGDDFDRVVKPVIEDLRETRRTKGGPSSSSTDSEPRGGREASRVDGLSVKSGAKERVEALRAAEEEREQQRIEMALEWGGEGIGDLLWTLRSTWDSEREYGGDLCNYAEEFS</sequence>
<proteinExistence type="predicted"/>
<evidence type="ECO:0000313" key="2">
    <source>
        <dbReference type="EMBL" id="CEM49877.1"/>
    </source>
</evidence>
<feature type="region of interest" description="Disordered" evidence="1">
    <location>
        <begin position="28"/>
        <end position="63"/>
    </location>
</feature>
<dbReference type="VEuPathDB" id="CryptoDB:Cvel_9662"/>
<feature type="compositionally biased region" description="Basic and acidic residues" evidence="1">
    <location>
        <begin position="46"/>
        <end position="56"/>
    </location>
</feature>
<dbReference type="AlphaFoldDB" id="A0A0G4HZ72"/>
<reference evidence="2" key="1">
    <citation type="submission" date="2014-11" db="EMBL/GenBank/DDBJ databases">
        <authorList>
            <person name="Otto D Thomas"/>
            <person name="Naeem Raeece"/>
        </authorList>
    </citation>
    <scope>NUCLEOTIDE SEQUENCE</scope>
</reference>
<gene>
    <name evidence="2" type="ORF">Cvel_9662</name>
</gene>
<evidence type="ECO:0000256" key="1">
    <source>
        <dbReference type="SAM" id="MobiDB-lite"/>
    </source>
</evidence>
<feature type="non-terminal residue" evidence="2">
    <location>
        <position position="1"/>
    </location>
</feature>
<name>A0A0G4HZ72_9ALVE</name>
<accession>A0A0G4HZ72</accession>
<organism evidence="2">
    <name type="scientific">Chromera velia CCMP2878</name>
    <dbReference type="NCBI Taxonomy" id="1169474"/>
    <lineage>
        <taxon>Eukaryota</taxon>
        <taxon>Sar</taxon>
        <taxon>Alveolata</taxon>
        <taxon>Colpodellida</taxon>
        <taxon>Chromeraceae</taxon>
        <taxon>Chromera</taxon>
    </lineage>
</organism>
<protein>
    <submittedName>
        <fullName evidence="2">Uncharacterized protein</fullName>
    </submittedName>
</protein>
<dbReference type="EMBL" id="CDMZ01004485">
    <property type="protein sequence ID" value="CEM49877.1"/>
    <property type="molecule type" value="Genomic_DNA"/>
</dbReference>